<dbReference type="InterPro" id="IPR024423">
    <property type="entry name" value="DUF3050"/>
</dbReference>
<dbReference type="InterPro" id="IPR016084">
    <property type="entry name" value="Haem_Oase-like_multi-hlx"/>
</dbReference>
<dbReference type="OrthoDB" id="9791270at2"/>
<dbReference type="RefSeq" id="WP_123711043.1">
    <property type="nucleotide sequence ID" value="NZ_RKHR01000003.1"/>
</dbReference>
<reference evidence="1 2" key="1">
    <citation type="submission" date="2018-11" db="EMBL/GenBank/DDBJ databases">
        <title>Genomic Encyclopedia of Type Strains, Phase IV (KMG-IV): sequencing the most valuable type-strain genomes for metagenomic binning, comparative biology and taxonomic classification.</title>
        <authorList>
            <person name="Goeker M."/>
        </authorList>
    </citation>
    <scope>NUCLEOTIDE SEQUENCE [LARGE SCALE GENOMIC DNA]</scope>
    <source>
        <strain evidence="1 2">DSM 100316</strain>
    </source>
</reference>
<proteinExistence type="predicted"/>
<keyword evidence="2" id="KW-1185">Reference proteome</keyword>
<dbReference type="EMBL" id="RKHR01000003">
    <property type="protein sequence ID" value="ROS05099.1"/>
    <property type="molecule type" value="Genomic_DNA"/>
</dbReference>
<name>A0A3N2E075_9GAMM</name>
<accession>A0A3N2E075</accession>
<protein>
    <submittedName>
        <fullName evidence="1">DUF3050 family protein</fullName>
    </submittedName>
</protein>
<gene>
    <name evidence="1" type="ORF">EDC56_0623</name>
</gene>
<sequence length="279" mass="31528">MNIENNIAETRKHLTAHKIYESISSVDDLRIFMSAHVFAVWDFMSLAKRLQTSMTCTVLPWQTPSDPFAARLINEIIFYEETDIDHNGQPGSHLDMYLSAMREIGADTSLFDSFTHALTHGKDVPEALACANVPHYIAHFVTNNIHCAIEGQLEEVASSFLFGREDAIPDMFTLFLEKWKVDRKEIPALVYYLERHIDLDGDEHGPAAHKILNNLIGDDKAKEERASQSAINAISDRVGLWDGILLDIEKSREKAEASKKDKISLDYIKQPDSAISERV</sequence>
<comment type="caution">
    <text evidence="1">The sequence shown here is derived from an EMBL/GenBank/DDBJ whole genome shotgun (WGS) entry which is preliminary data.</text>
</comment>
<dbReference type="AlphaFoldDB" id="A0A3N2E075"/>
<dbReference type="Proteomes" id="UP000275394">
    <property type="component" value="Unassembled WGS sequence"/>
</dbReference>
<evidence type="ECO:0000313" key="2">
    <source>
        <dbReference type="Proteomes" id="UP000275394"/>
    </source>
</evidence>
<evidence type="ECO:0000313" key="1">
    <source>
        <dbReference type="EMBL" id="ROS05099.1"/>
    </source>
</evidence>
<dbReference type="Pfam" id="PF11251">
    <property type="entry name" value="DUF3050"/>
    <property type="match status" value="1"/>
</dbReference>
<organism evidence="1 2">
    <name type="scientific">Sinobacterium caligoides</name>
    <dbReference type="NCBI Taxonomy" id="933926"/>
    <lineage>
        <taxon>Bacteria</taxon>
        <taxon>Pseudomonadati</taxon>
        <taxon>Pseudomonadota</taxon>
        <taxon>Gammaproteobacteria</taxon>
        <taxon>Cellvibrionales</taxon>
        <taxon>Spongiibacteraceae</taxon>
        <taxon>Sinobacterium</taxon>
    </lineage>
</organism>
<dbReference type="Gene3D" id="1.20.910.10">
    <property type="entry name" value="Heme oxygenase-like"/>
    <property type="match status" value="1"/>
</dbReference>